<dbReference type="InterPro" id="IPR036425">
    <property type="entry name" value="MoaB/Mog-like_dom_sf"/>
</dbReference>
<evidence type="ECO:0000259" key="1">
    <source>
        <dbReference type="SMART" id="SM00852"/>
    </source>
</evidence>
<dbReference type="CDD" id="cd00886">
    <property type="entry name" value="MogA_MoaB"/>
    <property type="match status" value="1"/>
</dbReference>
<dbReference type="GeneID" id="9704137"/>
<dbReference type="EMBL" id="CP001710">
    <property type="protein sequence ID" value="ADL58032.1"/>
    <property type="molecule type" value="Genomic_DNA"/>
</dbReference>
<dbReference type="NCBIfam" id="TIGR00177">
    <property type="entry name" value="molyb_syn"/>
    <property type="match status" value="1"/>
</dbReference>
<dbReference type="GO" id="GO:0005829">
    <property type="term" value="C:cytosol"/>
    <property type="evidence" value="ECO:0007669"/>
    <property type="project" value="TreeGrafter"/>
</dbReference>
<protein>
    <submittedName>
        <fullName evidence="2">Molybdenum cofactor biosynthesis protein MoaB</fullName>
    </submittedName>
</protein>
<reference key="1">
    <citation type="submission" date="2009-08" db="EMBL/GenBank/DDBJ databases">
        <title>The genome sequence of Methanothermobacter marburgensis.</title>
        <authorList>
            <person name="Kaster A."/>
            <person name="Seedorf H."/>
            <person name="Goenrich M."/>
            <person name="Wiezer A."/>
            <person name="Liesegang H."/>
            <person name="Thauer R."/>
            <person name="Gottschalk G."/>
        </authorList>
    </citation>
    <scope>NUCLEOTIDE SEQUENCE</scope>
    <source>
        <strain>Marburg</strain>
    </source>
</reference>
<organism evidence="2 3">
    <name type="scientific">Methanothermobacter marburgensis (strain ATCC BAA-927 / DSM 2133 / JCM 14651 / NBRC 100331 / OCM 82 / Marburg)</name>
    <name type="common">Methanobacterium thermoautotrophicum</name>
    <dbReference type="NCBI Taxonomy" id="79929"/>
    <lineage>
        <taxon>Archaea</taxon>
        <taxon>Methanobacteriati</taxon>
        <taxon>Methanobacteriota</taxon>
        <taxon>Methanomada group</taxon>
        <taxon>Methanobacteria</taxon>
        <taxon>Methanobacteriales</taxon>
        <taxon>Methanobacteriaceae</taxon>
        <taxon>Methanothermobacter</taxon>
    </lineage>
</organism>
<dbReference type="SMART" id="SM00852">
    <property type="entry name" value="MoCF_biosynth"/>
    <property type="match status" value="1"/>
</dbReference>
<name>D9PUY5_METTM</name>
<dbReference type="PIRSF" id="PIRSF006443">
    <property type="entry name" value="MoaB"/>
    <property type="match status" value="1"/>
</dbReference>
<dbReference type="InterPro" id="IPR001453">
    <property type="entry name" value="MoaB/Mog_dom"/>
</dbReference>
<gene>
    <name evidence="2" type="ordered locus">MTBMA_c04310</name>
</gene>
<dbReference type="STRING" id="79929.MTBMA_c04310"/>
<sequence length="176" mass="19402">MKSASMEEHRRLAPEDIICGVITLSDSKYEEFRKTGEIPEGDLSGRKLMEALSESYSVKEYRIIPDDRHELLSAVDDMIDKGADVIFTTGGTGIGSRDITVETLRGIFEKELDGFGEIFRYLSFKKLGAGAILSRATAGVYRKTLIFALPGSPNAVELGIEIAVPELGHLVKHLRE</sequence>
<proteinExistence type="predicted"/>
<dbReference type="GO" id="GO:0006777">
    <property type="term" value="P:Mo-molybdopterin cofactor biosynthetic process"/>
    <property type="evidence" value="ECO:0007669"/>
    <property type="project" value="InterPro"/>
</dbReference>
<dbReference type="Gene3D" id="3.40.980.10">
    <property type="entry name" value="MoaB/Mog-like domain"/>
    <property type="match status" value="1"/>
</dbReference>
<accession>D9PUY5</accession>
<dbReference type="InterPro" id="IPR012245">
    <property type="entry name" value="MoaB"/>
</dbReference>
<dbReference type="GeneID" id="43708459"/>
<dbReference type="PANTHER" id="PTHR43232:SF2">
    <property type="entry name" value="MOLYBDENUM COFACTOR BIOSYNTHESIS PROTEIN B"/>
    <property type="match status" value="1"/>
</dbReference>
<reference evidence="2 3" key="2">
    <citation type="journal article" date="2010" name="J. Bacteriol.">
        <title>Complete genome sequence of Methanothermobacter marburgensis, a methanoarchaeon model organism.</title>
        <authorList>
            <person name="Liesegang H."/>
            <person name="Kaster A.K."/>
            <person name="Wiezer A."/>
            <person name="Goenrich M."/>
            <person name="Wollherr A."/>
            <person name="Seedorf H."/>
            <person name="Gottschalk G."/>
            <person name="Thauer R.K."/>
        </authorList>
    </citation>
    <scope>NUCLEOTIDE SEQUENCE [LARGE SCALE GENOMIC DNA]</scope>
    <source>
        <strain evidence="3">ATCC BAA-927 / DSM 2133 / JCM 14651 / NBRC 100331 / OCM 82 / Marburg</strain>
    </source>
</reference>
<dbReference type="PATRIC" id="fig|79929.8.peg.421"/>
<dbReference type="KEGG" id="mmg:MTBMA_c04310"/>
<dbReference type="AlphaFoldDB" id="D9PUY5"/>
<dbReference type="PANTHER" id="PTHR43232">
    <property type="entry name" value="MOLYBDENUM COFACTOR BIOSYNTHESIS PROTEIN B"/>
    <property type="match status" value="1"/>
</dbReference>
<evidence type="ECO:0000313" key="3">
    <source>
        <dbReference type="Proteomes" id="UP000000345"/>
    </source>
</evidence>
<dbReference type="RefSeq" id="WP_013295258.1">
    <property type="nucleotide sequence ID" value="NC_014408.1"/>
</dbReference>
<dbReference type="Proteomes" id="UP000000345">
    <property type="component" value="Chromosome"/>
</dbReference>
<dbReference type="HOGENOM" id="CLU_077358_2_3_2"/>
<dbReference type="OrthoDB" id="205337at2157"/>
<feature type="domain" description="MoaB/Mog" evidence="1">
    <location>
        <begin position="20"/>
        <end position="170"/>
    </location>
</feature>
<dbReference type="Pfam" id="PF00994">
    <property type="entry name" value="MoCF_biosynth"/>
    <property type="match status" value="1"/>
</dbReference>
<keyword evidence="3" id="KW-1185">Reference proteome</keyword>
<dbReference type="PaxDb" id="79929-MTBMA_c04310"/>
<evidence type="ECO:0000313" key="2">
    <source>
        <dbReference type="EMBL" id="ADL58032.1"/>
    </source>
</evidence>
<dbReference type="SUPFAM" id="SSF53218">
    <property type="entry name" value="Molybdenum cofactor biosynthesis proteins"/>
    <property type="match status" value="1"/>
</dbReference>